<evidence type="ECO:0000256" key="4">
    <source>
        <dbReference type="ARBA" id="ARBA00022827"/>
    </source>
</evidence>
<dbReference type="PANTHER" id="PTHR42973">
    <property type="entry name" value="BINDING OXIDOREDUCTASE, PUTATIVE (AFU_ORTHOLOGUE AFUA_1G17690)-RELATED"/>
    <property type="match status" value="1"/>
</dbReference>
<keyword evidence="5" id="KW-0560">Oxidoreductase</keyword>
<dbReference type="GO" id="GO:0016491">
    <property type="term" value="F:oxidoreductase activity"/>
    <property type="evidence" value="ECO:0007669"/>
    <property type="project" value="UniProtKB-KW"/>
</dbReference>
<reference evidence="9" key="1">
    <citation type="journal article" date="2012" name="Science">
        <title>The Paleozoic origin of enzymatic lignin decomposition reconstructed from 31 fungal genomes.</title>
        <authorList>
            <person name="Floudas D."/>
            <person name="Binder M."/>
            <person name="Riley R."/>
            <person name="Barry K."/>
            <person name="Blanchette R.A."/>
            <person name="Henrissat B."/>
            <person name="Martinez A.T."/>
            <person name="Otillar R."/>
            <person name="Spatafora J.W."/>
            <person name="Yadav J.S."/>
            <person name="Aerts A."/>
            <person name="Benoit I."/>
            <person name="Boyd A."/>
            <person name="Carlson A."/>
            <person name="Copeland A."/>
            <person name="Coutinho P.M."/>
            <person name="de Vries R.P."/>
            <person name="Ferreira P."/>
            <person name="Findley K."/>
            <person name="Foster B."/>
            <person name="Gaskell J."/>
            <person name="Glotzer D."/>
            <person name="Gorecki P."/>
            <person name="Heitman J."/>
            <person name="Hesse C."/>
            <person name="Hori C."/>
            <person name="Igarashi K."/>
            <person name="Jurgens J.A."/>
            <person name="Kallen N."/>
            <person name="Kersten P."/>
            <person name="Kohler A."/>
            <person name="Kuees U."/>
            <person name="Kumar T.K.A."/>
            <person name="Kuo A."/>
            <person name="LaButti K."/>
            <person name="Larrondo L.F."/>
            <person name="Lindquist E."/>
            <person name="Ling A."/>
            <person name="Lombard V."/>
            <person name="Lucas S."/>
            <person name="Lundell T."/>
            <person name="Martin R."/>
            <person name="McLaughlin D.J."/>
            <person name="Morgenstern I."/>
            <person name="Morin E."/>
            <person name="Murat C."/>
            <person name="Nagy L.G."/>
            <person name="Nolan M."/>
            <person name="Ohm R.A."/>
            <person name="Patyshakuliyeva A."/>
            <person name="Rokas A."/>
            <person name="Ruiz-Duenas F.J."/>
            <person name="Sabat G."/>
            <person name="Salamov A."/>
            <person name="Samejima M."/>
            <person name="Schmutz J."/>
            <person name="Slot J.C."/>
            <person name="St John F."/>
            <person name="Stenlid J."/>
            <person name="Sun H."/>
            <person name="Sun S."/>
            <person name="Syed K."/>
            <person name="Tsang A."/>
            <person name="Wiebenga A."/>
            <person name="Young D."/>
            <person name="Pisabarro A."/>
            <person name="Eastwood D.C."/>
            <person name="Martin F."/>
            <person name="Cullen D."/>
            <person name="Grigoriev I.V."/>
            <person name="Hibbett D.S."/>
        </authorList>
    </citation>
    <scope>NUCLEOTIDE SEQUENCE [LARGE SCALE GENOMIC DNA]</scope>
    <source>
        <strain evidence="9">RWD-64-598 SS2</strain>
    </source>
</reference>
<dbReference type="KEGG" id="cput:CONPUDRAFT_82667"/>
<comment type="caution">
    <text evidence="8">The sequence shown here is derived from an EMBL/GenBank/DDBJ whole genome shotgun (WGS) entry which is preliminary data.</text>
</comment>
<dbReference type="GO" id="GO:0071949">
    <property type="term" value="F:FAD binding"/>
    <property type="evidence" value="ECO:0007669"/>
    <property type="project" value="InterPro"/>
</dbReference>
<dbReference type="InterPro" id="IPR016169">
    <property type="entry name" value="FAD-bd_PCMH_sub2"/>
</dbReference>
<evidence type="ECO:0000313" key="8">
    <source>
        <dbReference type="EMBL" id="EIW80414.1"/>
    </source>
</evidence>
<dbReference type="Pfam" id="PF08031">
    <property type="entry name" value="BBE"/>
    <property type="match status" value="1"/>
</dbReference>
<keyword evidence="3" id="KW-0285">Flavoprotein</keyword>
<dbReference type="SUPFAM" id="SSF56176">
    <property type="entry name" value="FAD-binding/transporter-associated domain-like"/>
    <property type="match status" value="2"/>
</dbReference>
<feature type="compositionally biased region" description="Low complexity" evidence="6">
    <location>
        <begin position="241"/>
        <end position="269"/>
    </location>
</feature>
<dbReference type="OrthoDB" id="9996127at2759"/>
<dbReference type="OMA" id="HQWDMGI"/>
<dbReference type="Gene3D" id="3.30.43.10">
    <property type="entry name" value="Uridine Diphospho-n-acetylenolpyruvylglucosamine Reductase, domain 2"/>
    <property type="match status" value="1"/>
</dbReference>
<evidence type="ECO:0000259" key="7">
    <source>
        <dbReference type="PROSITE" id="PS51387"/>
    </source>
</evidence>
<dbReference type="InterPro" id="IPR036318">
    <property type="entry name" value="FAD-bd_PCMH-like_sf"/>
</dbReference>
<dbReference type="RefSeq" id="XP_007769370.1">
    <property type="nucleotide sequence ID" value="XM_007771180.1"/>
</dbReference>
<evidence type="ECO:0000256" key="5">
    <source>
        <dbReference type="ARBA" id="ARBA00023002"/>
    </source>
</evidence>
<proteinExistence type="inferred from homology"/>
<dbReference type="Gene3D" id="3.40.462.20">
    <property type="match status" value="1"/>
</dbReference>
<accession>A0A5M3MNP4</accession>
<dbReference type="InterPro" id="IPR012951">
    <property type="entry name" value="BBE"/>
</dbReference>
<comment type="cofactor">
    <cofactor evidence="1">
        <name>FAD</name>
        <dbReference type="ChEBI" id="CHEBI:57692"/>
    </cofactor>
</comment>
<evidence type="ECO:0000256" key="2">
    <source>
        <dbReference type="ARBA" id="ARBA00005466"/>
    </source>
</evidence>
<dbReference type="PANTHER" id="PTHR42973:SF39">
    <property type="entry name" value="FAD-BINDING PCMH-TYPE DOMAIN-CONTAINING PROTEIN"/>
    <property type="match status" value="1"/>
</dbReference>
<feature type="domain" description="FAD-binding PCMH-type" evidence="7">
    <location>
        <begin position="240"/>
        <end position="439"/>
    </location>
</feature>
<evidence type="ECO:0000313" key="9">
    <source>
        <dbReference type="Proteomes" id="UP000053558"/>
    </source>
</evidence>
<dbReference type="PROSITE" id="PS51387">
    <property type="entry name" value="FAD_PCMH"/>
    <property type="match status" value="1"/>
</dbReference>
<dbReference type="InterPro" id="IPR016166">
    <property type="entry name" value="FAD-bd_PCMH"/>
</dbReference>
<dbReference type="Proteomes" id="UP000053558">
    <property type="component" value="Unassembled WGS sequence"/>
</dbReference>
<evidence type="ECO:0000256" key="3">
    <source>
        <dbReference type="ARBA" id="ARBA00022630"/>
    </source>
</evidence>
<comment type="similarity">
    <text evidence="2">Belongs to the oxygen-dependent FAD-linked oxidoreductase family.</text>
</comment>
<feature type="compositionally biased region" description="Low complexity" evidence="6">
    <location>
        <begin position="213"/>
        <end position="232"/>
    </location>
</feature>
<keyword evidence="4" id="KW-0274">FAD</keyword>
<organism evidence="8 9">
    <name type="scientific">Coniophora puteana (strain RWD-64-598)</name>
    <name type="common">Brown rot fungus</name>
    <dbReference type="NCBI Taxonomy" id="741705"/>
    <lineage>
        <taxon>Eukaryota</taxon>
        <taxon>Fungi</taxon>
        <taxon>Dikarya</taxon>
        <taxon>Basidiomycota</taxon>
        <taxon>Agaricomycotina</taxon>
        <taxon>Agaricomycetes</taxon>
        <taxon>Agaricomycetidae</taxon>
        <taxon>Boletales</taxon>
        <taxon>Coniophorineae</taxon>
        <taxon>Coniophoraceae</taxon>
        <taxon>Coniophora</taxon>
    </lineage>
</organism>
<sequence>MSENVDVTAQATLDALPTHIRNELASLLEGDVYFKPSPDFEDFSRMFNGNVISHAKAVVCPLHAQDISRVIKFCNKHKLFPSIKAGGYGTAGWAIGGDIIVDLCKIIDLDLQIPGEGGAYTSIRDMPPRGSKGKTPLDASALLYTGISSGKRRREEDNRLRVSDAASPVVAEFLRSQPRFSVDGRNLPEDQPPPSNRRRLHTSPPALITPQLSSSSGISSGSSVHYTSSSPSAGSSVQTGSPQPDDSSTSLTTPSSSSGPSSRAKSSDPFSYLEDDTFPPAHTSSPSPYLSFGTSSGALFTSPSLLESHHNLITHATPVHPHAYLTFGGGLRQKEVDRYSSENPLPATSLSGGQATIPYYIPFAAHPAGSGVMLHGGFGFLSRMHGLSIDNLVEAEVVLADGQIVMASEAENPDLWWALRGAGSAFGIVTRYKAKAFPVPVVYAGNLIYRFDRATAPSLMKHFRDCIKGAPRELYANLILTAGPEGQDSLVVIQMSYVGPRAKGQEFLQTISSWDGGPCLLNEVDEKSFFHHQDSVAQVLRARAGNKWFIRSTLINSLPDDIIGNTVLQFADAPVGCTWLFELVGGAMVDVQDGCIPLNQRKDAAFTVAALHQWDITFDDPRCVTSAEQWIAQTLKPVSLAGPIPSFLGRLESPERVLGCYGETWSRLCEIKRKYDPTNVFRSSFWPLNEKGEIVPPQVHEPEHIAH</sequence>
<keyword evidence="9" id="KW-1185">Reference proteome</keyword>
<name>A0A5M3MNP4_CONPW</name>
<protein>
    <recommendedName>
        <fullName evidence="7">FAD-binding PCMH-type domain-containing protein</fullName>
    </recommendedName>
</protein>
<dbReference type="GeneID" id="19210455"/>
<dbReference type="AlphaFoldDB" id="A0A5M3MNP4"/>
<feature type="region of interest" description="Disordered" evidence="6">
    <location>
        <begin position="180"/>
        <end position="287"/>
    </location>
</feature>
<gene>
    <name evidence="8" type="ORF">CONPUDRAFT_82667</name>
</gene>
<evidence type="ECO:0000256" key="1">
    <source>
        <dbReference type="ARBA" id="ARBA00001974"/>
    </source>
</evidence>
<evidence type="ECO:0000256" key="6">
    <source>
        <dbReference type="SAM" id="MobiDB-lite"/>
    </source>
</evidence>
<dbReference type="InterPro" id="IPR016167">
    <property type="entry name" value="FAD-bd_PCMH_sub1"/>
</dbReference>
<dbReference type="InterPro" id="IPR050416">
    <property type="entry name" value="FAD-linked_Oxidoreductase"/>
</dbReference>
<dbReference type="EMBL" id="JH711579">
    <property type="protein sequence ID" value="EIW80414.1"/>
    <property type="molecule type" value="Genomic_DNA"/>
</dbReference>
<dbReference type="Gene3D" id="3.30.465.10">
    <property type="match status" value="1"/>
</dbReference>